<comment type="caution">
    <text evidence="2">The sequence shown here is derived from an EMBL/GenBank/DDBJ whole genome shotgun (WGS) entry which is preliminary data.</text>
</comment>
<protein>
    <submittedName>
        <fullName evidence="2">Glyoxalase/bleomycin resistance protein/dioxygenase</fullName>
    </submittedName>
</protein>
<dbReference type="Proteomes" id="UP001152876">
    <property type="component" value="Unassembled WGS sequence"/>
</dbReference>
<name>A0A9X4S9G0_9BURK</name>
<dbReference type="InterPro" id="IPR054575">
    <property type="entry name" value="At5g48480-like_C"/>
</dbReference>
<dbReference type="SUPFAM" id="SSF54593">
    <property type="entry name" value="Glyoxalase/Bleomycin resistance protein/Dihydroxybiphenyl dioxygenase"/>
    <property type="match status" value="1"/>
</dbReference>
<sequence>MIDPGDSRIGHAELRFGATRVFVADEYPDFGAVGPERLGGSPIKLHLDVDDVDAFVAQAVREGAVILRPVHTEFHGHRTALVSDPFGYSWFAASRIEEVSPEEVQRRWAAMMVTPEKAS</sequence>
<dbReference type="EMBL" id="AOGK01000013">
    <property type="protein sequence ID" value="MDG5976655.1"/>
    <property type="molecule type" value="Genomic_DNA"/>
</dbReference>
<dbReference type="Gene3D" id="3.10.180.10">
    <property type="entry name" value="2,3-Dihydroxybiphenyl 1,2-Dioxygenase, domain 1"/>
    <property type="match status" value="1"/>
</dbReference>
<accession>A0A9X4S9G0</accession>
<dbReference type="AlphaFoldDB" id="A0A9X4S9G0"/>
<dbReference type="PANTHER" id="PTHR34109">
    <property type="entry name" value="BNAUNNG04460D PROTEIN-RELATED"/>
    <property type="match status" value="1"/>
</dbReference>
<dbReference type="InterPro" id="IPR029068">
    <property type="entry name" value="Glyas_Bleomycin-R_OHBP_Dase"/>
</dbReference>
<feature type="domain" description="Glyoxalase At5g48480-like C-terminal" evidence="1">
    <location>
        <begin position="45"/>
        <end position="90"/>
    </location>
</feature>
<evidence type="ECO:0000313" key="3">
    <source>
        <dbReference type="Proteomes" id="UP001152876"/>
    </source>
</evidence>
<evidence type="ECO:0000313" key="2">
    <source>
        <dbReference type="EMBL" id="MDG5976655.1"/>
    </source>
</evidence>
<proteinExistence type="predicted"/>
<organism evidence="2 3">
    <name type="scientific">Hydrogenophaga taeniospiralis CCUG 15921</name>
    <dbReference type="NCBI Taxonomy" id="1281780"/>
    <lineage>
        <taxon>Bacteria</taxon>
        <taxon>Pseudomonadati</taxon>
        <taxon>Pseudomonadota</taxon>
        <taxon>Betaproteobacteria</taxon>
        <taxon>Burkholderiales</taxon>
        <taxon>Comamonadaceae</taxon>
        <taxon>Hydrogenophaga</taxon>
    </lineage>
</organism>
<dbReference type="PANTHER" id="PTHR34109:SF1">
    <property type="entry name" value="VOC DOMAIN-CONTAINING PROTEIN"/>
    <property type="match status" value="1"/>
</dbReference>
<reference evidence="2" key="1">
    <citation type="submission" date="2013-01" db="EMBL/GenBank/DDBJ databases">
        <title>Genome draft of Hydrogenophaga taeniospiralis 2K1.</title>
        <authorList>
            <person name="Gomila M."/>
            <person name="Lalucat J."/>
        </authorList>
    </citation>
    <scope>NUCLEOTIDE SEQUENCE</scope>
    <source>
        <strain evidence="2">CCUG 15921</strain>
    </source>
</reference>
<dbReference type="Pfam" id="PF22650">
    <property type="entry name" value="At5g48480-like_C"/>
    <property type="match status" value="1"/>
</dbReference>
<evidence type="ECO:0000259" key="1">
    <source>
        <dbReference type="Pfam" id="PF22650"/>
    </source>
</evidence>
<keyword evidence="3" id="KW-1185">Reference proteome</keyword>
<gene>
    <name evidence="2" type="ORF">H010_15410</name>
</gene>